<dbReference type="Gene3D" id="3.10.28.10">
    <property type="entry name" value="Homing endonucleases"/>
    <property type="match status" value="1"/>
</dbReference>
<organism evidence="2">
    <name type="scientific">human gut metagenome</name>
    <dbReference type="NCBI Taxonomy" id="408170"/>
    <lineage>
        <taxon>unclassified sequences</taxon>
        <taxon>metagenomes</taxon>
        <taxon>organismal metagenomes</taxon>
    </lineage>
</organism>
<dbReference type="SUPFAM" id="SSF55608">
    <property type="entry name" value="Homing endonucleases"/>
    <property type="match status" value="1"/>
</dbReference>
<evidence type="ECO:0000259" key="1">
    <source>
        <dbReference type="PROSITE" id="PS50819"/>
    </source>
</evidence>
<accession>W1XZ94</accession>
<dbReference type="InterPro" id="IPR003802">
    <property type="entry name" value="Sporulation_regulator_WhiA"/>
</dbReference>
<name>W1XZ94_9ZZZZ</name>
<feature type="non-terminal residue" evidence="2">
    <location>
        <position position="1"/>
    </location>
</feature>
<dbReference type="InterPro" id="IPR004042">
    <property type="entry name" value="Intein_endonuc_central"/>
</dbReference>
<dbReference type="NCBIfam" id="TIGR00647">
    <property type="entry name" value="DNA_bind_WhiA"/>
    <property type="match status" value="1"/>
</dbReference>
<evidence type="ECO:0000313" key="2">
    <source>
        <dbReference type="EMBL" id="ETJ34750.1"/>
    </source>
</evidence>
<feature type="domain" description="DOD-type homing endonuclease" evidence="1">
    <location>
        <begin position="1"/>
        <end position="59"/>
    </location>
</feature>
<proteinExistence type="predicted"/>
<dbReference type="EMBL" id="AZMM01010834">
    <property type="protein sequence ID" value="ETJ34750.1"/>
    <property type="molecule type" value="Genomic_DNA"/>
</dbReference>
<dbReference type="GO" id="GO:0004519">
    <property type="term" value="F:endonuclease activity"/>
    <property type="evidence" value="ECO:0007669"/>
    <property type="project" value="InterPro"/>
</dbReference>
<dbReference type="Pfam" id="PF14527">
    <property type="entry name" value="LAGLIDADG_WhiA"/>
    <property type="match status" value="1"/>
</dbReference>
<dbReference type="PROSITE" id="PS50819">
    <property type="entry name" value="INTEIN_ENDONUCLEASE"/>
    <property type="match status" value="1"/>
</dbReference>
<sequence>EQIPRSWLKSMEARRAFLRGAFLGGGSVNKPQSDYHLEFMTGNEIFAREIIHVLRLFHIHAGLTERKEEYVVYLKEG</sequence>
<dbReference type="AlphaFoldDB" id="W1XZ94"/>
<protein>
    <recommendedName>
        <fullName evidence="1">DOD-type homing endonuclease domain-containing protein</fullName>
    </recommendedName>
</protein>
<dbReference type="PANTHER" id="PTHR37307:SF1">
    <property type="entry name" value="CELL DIVISION PROTEIN WHIA-RELATED"/>
    <property type="match status" value="1"/>
</dbReference>
<feature type="non-terminal residue" evidence="2">
    <location>
        <position position="77"/>
    </location>
</feature>
<dbReference type="InterPro" id="IPR027434">
    <property type="entry name" value="Homing_endonucl"/>
</dbReference>
<comment type="caution">
    <text evidence="2">The sequence shown here is derived from an EMBL/GenBank/DDBJ whole genome shotgun (WGS) entry which is preliminary data.</text>
</comment>
<dbReference type="GO" id="GO:0043937">
    <property type="term" value="P:regulation of sporulation"/>
    <property type="evidence" value="ECO:0007669"/>
    <property type="project" value="InterPro"/>
</dbReference>
<gene>
    <name evidence="2" type="ORF">Q604_UNBC10834G0001</name>
</gene>
<dbReference type="PANTHER" id="PTHR37307">
    <property type="entry name" value="CELL DIVISION PROTEIN WHIA-RELATED"/>
    <property type="match status" value="1"/>
</dbReference>
<reference evidence="2" key="1">
    <citation type="submission" date="2013-12" db="EMBL/GenBank/DDBJ databases">
        <title>A Varibaculum cambriense genome reconstructed from a premature infant gut community with otherwise low bacterial novelty that shifts toward anaerobic metabolism during the third week of life.</title>
        <authorList>
            <person name="Brown C.T."/>
            <person name="Sharon I."/>
            <person name="Thomas B.C."/>
            <person name="Castelle C.J."/>
            <person name="Morowitz M.J."/>
            <person name="Banfield J.F."/>
        </authorList>
    </citation>
    <scope>NUCLEOTIDE SEQUENCE</scope>
</reference>
<dbReference type="InterPro" id="IPR039518">
    <property type="entry name" value="WhiA_LAGLIDADG_dom"/>
</dbReference>